<name>A0AAE3FTV7_9EURY</name>
<evidence type="ECO:0000256" key="2">
    <source>
        <dbReference type="ARBA" id="ARBA00013932"/>
    </source>
</evidence>
<dbReference type="RefSeq" id="WP_250598756.1">
    <property type="nucleotide sequence ID" value="NZ_JAKRVY010000018.1"/>
</dbReference>
<keyword evidence="5" id="KW-0862">Zinc</keyword>
<dbReference type="Proteomes" id="UP001202674">
    <property type="component" value="Unassembled WGS sequence"/>
</dbReference>
<dbReference type="PRINTS" id="PR00685">
    <property type="entry name" value="TIFACTORIIB"/>
</dbReference>
<feature type="domain" description="Cyclin-like" evidence="9">
    <location>
        <begin position="222"/>
        <end position="303"/>
    </location>
</feature>
<dbReference type="Gene3D" id="1.10.472.170">
    <property type="match status" value="1"/>
</dbReference>
<feature type="region of interest" description="Disordered" evidence="8">
    <location>
        <begin position="87"/>
        <end position="110"/>
    </location>
</feature>
<dbReference type="SUPFAM" id="SSF57783">
    <property type="entry name" value="Zinc beta-ribbon"/>
    <property type="match status" value="1"/>
</dbReference>
<dbReference type="InterPro" id="IPR000812">
    <property type="entry name" value="TFIIB"/>
</dbReference>
<evidence type="ECO:0000313" key="11">
    <source>
        <dbReference type="Proteomes" id="UP001202674"/>
    </source>
</evidence>
<evidence type="ECO:0000259" key="9">
    <source>
        <dbReference type="SMART" id="SM00385"/>
    </source>
</evidence>
<dbReference type="InterPro" id="IPR013137">
    <property type="entry name" value="Znf_TFIIB"/>
</dbReference>
<evidence type="ECO:0000256" key="6">
    <source>
        <dbReference type="ARBA" id="ARBA00023015"/>
    </source>
</evidence>
<keyword evidence="11" id="KW-1185">Reference proteome</keyword>
<dbReference type="GO" id="GO:0070897">
    <property type="term" value="P:transcription preinitiation complex assembly"/>
    <property type="evidence" value="ECO:0007669"/>
    <property type="project" value="InterPro"/>
</dbReference>
<comment type="caution">
    <text evidence="10">The sequence shown here is derived from an EMBL/GenBank/DDBJ whole genome shotgun (WGS) entry which is preliminary data.</text>
</comment>
<proteinExistence type="inferred from homology"/>
<dbReference type="GO" id="GO:0097550">
    <property type="term" value="C:transcription preinitiation complex"/>
    <property type="evidence" value="ECO:0007669"/>
    <property type="project" value="TreeGrafter"/>
</dbReference>
<accession>A0AAE3FTV7</accession>
<keyword evidence="7" id="KW-0804">Transcription</keyword>
<reference evidence="10 11" key="1">
    <citation type="journal article" date="2022" name="Syst. Appl. Microbiol.">
        <title>Natronocalculus amylovorans gen. nov., sp. nov., and Natranaeroarchaeum aerophilus sp. nov., dominant culturable amylolytic natronoarchaea from hypersaline soda lakes in southwestern Siberia.</title>
        <authorList>
            <person name="Sorokin D.Y."/>
            <person name="Elcheninov A.G."/>
            <person name="Khizhniak T.V."/>
            <person name="Koenen M."/>
            <person name="Bale N.J."/>
            <person name="Damste J.S.S."/>
            <person name="Kublanov I.V."/>
        </authorList>
    </citation>
    <scope>NUCLEOTIDE SEQUENCE [LARGE SCALE GENOMIC DNA]</scope>
    <source>
        <strain evidence="10 11">AArc-St1-1</strain>
    </source>
</reference>
<dbReference type="InterPro" id="IPR036915">
    <property type="entry name" value="Cyclin-like_sf"/>
</dbReference>
<protein>
    <recommendedName>
        <fullName evidence="2">Transcription initiation factor IIB</fullName>
    </recommendedName>
</protein>
<evidence type="ECO:0000256" key="5">
    <source>
        <dbReference type="ARBA" id="ARBA00022833"/>
    </source>
</evidence>
<keyword evidence="6" id="KW-0805">Transcription regulation</keyword>
<keyword evidence="4" id="KW-0863">Zinc-finger</keyword>
<evidence type="ECO:0000313" key="10">
    <source>
        <dbReference type="EMBL" id="MCL9815259.1"/>
    </source>
</evidence>
<evidence type="ECO:0000256" key="4">
    <source>
        <dbReference type="ARBA" id="ARBA00022771"/>
    </source>
</evidence>
<dbReference type="AlphaFoldDB" id="A0AAE3FTV7"/>
<evidence type="ECO:0000256" key="7">
    <source>
        <dbReference type="ARBA" id="ARBA00023163"/>
    </source>
</evidence>
<dbReference type="Gene3D" id="1.10.472.10">
    <property type="entry name" value="Cyclin-like"/>
    <property type="match status" value="1"/>
</dbReference>
<dbReference type="GO" id="GO:0008270">
    <property type="term" value="F:zinc ion binding"/>
    <property type="evidence" value="ECO:0007669"/>
    <property type="project" value="UniProtKB-KW"/>
</dbReference>
<dbReference type="InterPro" id="IPR013763">
    <property type="entry name" value="Cyclin-like_dom"/>
</dbReference>
<dbReference type="GO" id="GO:0017025">
    <property type="term" value="F:TBP-class protein binding"/>
    <property type="evidence" value="ECO:0007669"/>
    <property type="project" value="InterPro"/>
</dbReference>
<keyword evidence="3" id="KW-0677">Repeat</keyword>
<feature type="compositionally biased region" description="Basic residues" evidence="8">
    <location>
        <begin position="97"/>
        <end position="110"/>
    </location>
</feature>
<organism evidence="10 11">
    <name type="scientific">Natranaeroarchaeum aerophilus</name>
    <dbReference type="NCBI Taxonomy" id="2917711"/>
    <lineage>
        <taxon>Archaea</taxon>
        <taxon>Methanobacteriati</taxon>
        <taxon>Methanobacteriota</taxon>
        <taxon>Stenosarchaea group</taxon>
        <taxon>Halobacteria</taxon>
        <taxon>Halobacteriales</taxon>
        <taxon>Natronoarchaeaceae</taxon>
        <taxon>Natranaeroarchaeum</taxon>
    </lineage>
</organism>
<comment type="similarity">
    <text evidence="1">Belongs to the TFIIB family.</text>
</comment>
<dbReference type="PROSITE" id="PS00782">
    <property type="entry name" value="TFIIB"/>
    <property type="match status" value="1"/>
</dbReference>
<dbReference type="SUPFAM" id="SSF47954">
    <property type="entry name" value="Cyclin-like"/>
    <property type="match status" value="2"/>
</dbReference>
<dbReference type="EMBL" id="JAKRVY010000018">
    <property type="protein sequence ID" value="MCL9815259.1"/>
    <property type="molecule type" value="Genomic_DNA"/>
</dbReference>
<gene>
    <name evidence="10" type="ORF">AArcSt11_16540</name>
</gene>
<dbReference type="Pfam" id="PF00382">
    <property type="entry name" value="TFIIB"/>
    <property type="match status" value="2"/>
</dbReference>
<dbReference type="PANTHER" id="PTHR11618:SF13">
    <property type="entry name" value="TRANSCRIPTION INITIATION FACTOR IIB"/>
    <property type="match status" value="1"/>
</dbReference>
<feature type="domain" description="Cyclin-like" evidence="9">
    <location>
        <begin position="128"/>
        <end position="209"/>
    </location>
</feature>
<dbReference type="PANTHER" id="PTHR11618">
    <property type="entry name" value="TRANSCRIPTION INITIATION FACTOR IIB-RELATED"/>
    <property type="match status" value="1"/>
</dbReference>
<evidence type="ECO:0000256" key="3">
    <source>
        <dbReference type="ARBA" id="ARBA00022737"/>
    </source>
</evidence>
<dbReference type="SMART" id="SM00385">
    <property type="entry name" value="CYCLIN"/>
    <property type="match status" value="2"/>
</dbReference>
<evidence type="ECO:0000256" key="1">
    <source>
        <dbReference type="ARBA" id="ARBA00010857"/>
    </source>
</evidence>
<dbReference type="InterPro" id="IPR013150">
    <property type="entry name" value="TFIIB_cyclin"/>
</dbReference>
<evidence type="ECO:0000256" key="8">
    <source>
        <dbReference type="SAM" id="MobiDB-lite"/>
    </source>
</evidence>
<sequence>MAIRDIYETTFDEDVQSGPTNECPECSGAVRPDGAETVCTSCGLVVDEQQVDPGPEWRPFDDDQRVRTGAPITVARHDRGLSTEIGRVSDSTETHSPRRRRQLHRLRREHKRAKWRSKAERNLGHGLGEVRRVTSALELPETVRDRACVIFRRAHSAGLLVGRSVDGIAAASVYAGARCLQHPVTLDTVGCVARITQDRVASSYRTLNAELELPTKPMGPKAYVPKLASELDASAKVRRRAERLAEASEAVGITIGSNPVGFAGACLYLAACEEGRSLTQAEVADSADVSTTTLRSHRDALRENL</sequence>
<dbReference type="InterPro" id="IPR023486">
    <property type="entry name" value="TFIIB_CS"/>
</dbReference>
<keyword evidence="4" id="KW-0479">Metal-binding</keyword>
<dbReference type="Pfam" id="PF08271">
    <property type="entry name" value="Zn_Ribbon_TF"/>
    <property type="match status" value="1"/>
</dbReference>